<keyword evidence="2" id="KW-1185">Reference proteome</keyword>
<organism evidence="1 2">
    <name type="scientific">Hyalomma asiaticum</name>
    <name type="common">Tick</name>
    <dbReference type="NCBI Taxonomy" id="266040"/>
    <lineage>
        <taxon>Eukaryota</taxon>
        <taxon>Metazoa</taxon>
        <taxon>Ecdysozoa</taxon>
        <taxon>Arthropoda</taxon>
        <taxon>Chelicerata</taxon>
        <taxon>Arachnida</taxon>
        <taxon>Acari</taxon>
        <taxon>Parasitiformes</taxon>
        <taxon>Ixodida</taxon>
        <taxon>Ixodoidea</taxon>
        <taxon>Ixodidae</taxon>
        <taxon>Hyalomminae</taxon>
        <taxon>Hyalomma</taxon>
    </lineage>
</organism>
<dbReference type="Proteomes" id="UP000821845">
    <property type="component" value="Chromosome 2"/>
</dbReference>
<reference evidence="1" key="1">
    <citation type="submission" date="2020-05" db="EMBL/GenBank/DDBJ databases">
        <title>Large-scale comparative analyses of tick genomes elucidate their genetic diversity and vector capacities.</title>
        <authorList>
            <person name="Jia N."/>
            <person name="Wang J."/>
            <person name="Shi W."/>
            <person name="Du L."/>
            <person name="Sun Y."/>
            <person name="Zhan W."/>
            <person name="Jiang J."/>
            <person name="Wang Q."/>
            <person name="Zhang B."/>
            <person name="Ji P."/>
            <person name="Sakyi L.B."/>
            <person name="Cui X."/>
            <person name="Yuan T."/>
            <person name="Jiang B."/>
            <person name="Yang W."/>
            <person name="Lam T.T.-Y."/>
            <person name="Chang Q."/>
            <person name="Ding S."/>
            <person name="Wang X."/>
            <person name="Zhu J."/>
            <person name="Ruan X."/>
            <person name="Zhao L."/>
            <person name="Wei J."/>
            <person name="Que T."/>
            <person name="Du C."/>
            <person name="Cheng J."/>
            <person name="Dai P."/>
            <person name="Han X."/>
            <person name="Huang E."/>
            <person name="Gao Y."/>
            <person name="Liu J."/>
            <person name="Shao H."/>
            <person name="Ye R."/>
            <person name="Li L."/>
            <person name="Wei W."/>
            <person name="Wang X."/>
            <person name="Wang C."/>
            <person name="Yang T."/>
            <person name="Huo Q."/>
            <person name="Li W."/>
            <person name="Guo W."/>
            <person name="Chen H."/>
            <person name="Zhou L."/>
            <person name="Ni X."/>
            <person name="Tian J."/>
            <person name="Zhou Y."/>
            <person name="Sheng Y."/>
            <person name="Liu T."/>
            <person name="Pan Y."/>
            <person name="Xia L."/>
            <person name="Li J."/>
            <person name="Zhao F."/>
            <person name="Cao W."/>
        </authorList>
    </citation>
    <scope>NUCLEOTIDE SEQUENCE</scope>
    <source>
        <strain evidence="1">Hyas-2018</strain>
    </source>
</reference>
<name>A0ACB7SRY6_HYAAI</name>
<proteinExistence type="predicted"/>
<comment type="caution">
    <text evidence="1">The sequence shown here is derived from an EMBL/GenBank/DDBJ whole genome shotgun (WGS) entry which is preliminary data.</text>
</comment>
<protein>
    <submittedName>
        <fullName evidence="1">Uncharacterized protein</fullName>
    </submittedName>
</protein>
<accession>A0ACB7SRY6</accession>
<sequence length="198" mass="22414">MAKEKPARAAADSTKADKAAAPAEAKESGRKRPLCRLYCKAVFVGYRRGLRNQHEHTSLLKIEGVDARRDTGFYLGKRAVFVYTAKNKTRVPGRKKQYSKVRAIWGKVTRAHGNSGIVRAKFRRNLPAAAMGRRVRIMLYPKTRVPGRKKQYSKVRAIWGKVTRAHGNSGIVRAKFRRNLPAAAMGRRVRIMLYPSRI</sequence>
<evidence type="ECO:0000313" key="2">
    <source>
        <dbReference type="Proteomes" id="UP000821845"/>
    </source>
</evidence>
<evidence type="ECO:0000313" key="1">
    <source>
        <dbReference type="EMBL" id="KAH6937603.1"/>
    </source>
</evidence>
<dbReference type="EMBL" id="CM023482">
    <property type="protein sequence ID" value="KAH6937603.1"/>
    <property type="molecule type" value="Genomic_DNA"/>
</dbReference>
<gene>
    <name evidence="1" type="ORF">HPB50_001892</name>
</gene>